<protein>
    <submittedName>
        <fullName evidence="3">Uncharacterized protein</fullName>
    </submittedName>
</protein>
<evidence type="ECO:0000313" key="3">
    <source>
        <dbReference type="EMBL" id="KAK4212070.1"/>
    </source>
</evidence>
<dbReference type="EMBL" id="MU858135">
    <property type="protein sequence ID" value="KAK4212070.1"/>
    <property type="molecule type" value="Genomic_DNA"/>
</dbReference>
<comment type="caution">
    <text evidence="3">The sequence shown here is derived from an EMBL/GenBank/DDBJ whole genome shotgun (WGS) entry which is preliminary data.</text>
</comment>
<organism evidence="3 4">
    <name type="scientific">Rhypophila decipiens</name>
    <dbReference type="NCBI Taxonomy" id="261697"/>
    <lineage>
        <taxon>Eukaryota</taxon>
        <taxon>Fungi</taxon>
        <taxon>Dikarya</taxon>
        <taxon>Ascomycota</taxon>
        <taxon>Pezizomycotina</taxon>
        <taxon>Sordariomycetes</taxon>
        <taxon>Sordariomycetidae</taxon>
        <taxon>Sordariales</taxon>
        <taxon>Naviculisporaceae</taxon>
        <taxon>Rhypophila</taxon>
    </lineage>
</organism>
<evidence type="ECO:0000313" key="4">
    <source>
        <dbReference type="Proteomes" id="UP001301769"/>
    </source>
</evidence>
<evidence type="ECO:0000256" key="2">
    <source>
        <dbReference type="SAM" id="MobiDB-lite"/>
    </source>
</evidence>
<reference evidence="3" key="2">
    <citation type="submission" date="2023-05" db="EMBL/GenBank/DDBJ databases">
        <authorList>
            <consortium name="Lawrence Berkeley National Laboratory"/>
            <person name="Steindorff A."/>
            <person name="Hensen N."/>
            <person name="Bonometti L."/>
            <person name="Westerberg I."/>
            <person name="Brannstrom I.O."/>
            <person name="Guillou S."/>
            <person name="Cros-Aarteil S."/>
            <person name="Calhoun S."/>
            <person name="Haridas S."/>
            <person name="Kuo A."/>
            <person name="Mondo S."/>
            <person name="Pangilinan J."/>
            <person name="Riley R."/>
            <person name="Labutti K."/>
            <person name="Andreopoulos B."/>
            <person name="Lipzen A."/>
            <person name="Chen C."/>
            <person name="Yanf M."/>
            <person name="Daum C."/>
            <person name="Ng V."/>
            <person name="Clum A."/>
            <person name="Ohm R."/>
            <person name="Martin F."/>
            <person name="Silar P."/>
            <person name="Natvig D."/>
            <person name="Lalanne C."/>
            <person name="Gautier V."/>
            <person name="Ament-Velasquez S.L."/>
            <person name="Kruys A."/>
            <person name="Hutchinson M.I."/>
            <person name="Powell A.J."/>
            <person name="Barry K."/>
            <person name="Miller A.N."/>
            <person name="Grigoriev I.V."/>
            <person name="Debuchy R."/>
            <person name="Gladieux P."/>
            <person name="Thoren M.H."/>
            <person name="Johannesson H."/>
        </authorList>
    </citation>
    <scope>NUCLEOTIDE SEQUENCE</scope>
    <source>
        <strain evidence="3">PSN293</strain>
    </source>
</reference>
<reference evidence="3" key="1">
    <citation type="journal article" date="2023" name="Mol. Phylogenet. Evol.">
        <title>Genome-scale phylogeny and comparative genomics of the fungal order Sordariales.</title>
        <authorList>
            <person name="Hensen N."/>
            <person name="Bonometti L."/>
            <person name="Westerberg I."/>
            <person name="Brannstrom I.O."/>
            <person name="Guillou S."/>
            <person name="Cros-Aarteil S."/>
            <person name="Calhoun S."/>
            <person name="Haridas S."/>
            <person name="Kuo A."/>
            <person name="Mondo S."/>
            <person name="Pangilinan J."/>
            <person name="Riley R."/>
            <person name="LaButti K."/>
            <person name="Andreopoulos B."/>
            <person name="Lipzen A."/>
            <person name="Chen C."/>
            <person name="Yan M."/>
            <person name="Daum C."/>
            <person name="Ng V."/>
            <person name="Clum A."/>
            <person name="Steindorff A."/>
            <person name="Ohm R.A."/>
            <person name="Martin F."/>
            <person name="Silar P."/>
            <person name="Natvig D.O."/>
            <person name="Lalanne C."/>
            <person name="Gautier V."/>
            <person name="Ament-Velasquez S.L."/>
            <person name="Kruys A."/>
            <person name="Hutchinson M.I."/>
            <person name="Powell A.J."/>
            <person name="Barry K."/>
            <person name="Miller A.N."/>
            <person name="Grigoriev I.V."/>
            <person name="Debuchy R."/>
            <person name="Gladieux P."/>
            <person name="Hiltunen Thoren M."/>
            <person name="Johannesson H."/>
        </authorList>
    </citation>
    <scope>NUCLEOTIDE SEQUENCE</scope>
    <source>
        <strain evidence="3">PSN293</strain>
    </source>
</reference>
<proteinExistence type="predicted"/>
<evidence type="ECO:0000256" key="1">
    <source>
        <dbReference type="SAM" id="Coils"/>
    </source>
</evidence>
<gene>
    <name evidence="3" type="ORF">QBC37DRAFT_389146</name>
</gene>
<feature type="compositionally biased region" description="Polar residues" evidence="2">
    <location>
        <begin position="1"/>
        <end position="18"/>
    </location>
</feature>
<keyword evidence="1" id="KW-0175">Coiled coil</keyword>
<sequence length="164" mass="18798">MSSAQANDGTTGSSNYIQTKPRPEMPVIEDRDLHFVYKDNKLLYNGYARLPTEKIKELIEENSHENLPRELIEAQMKLYGEHAPWSPFRQVLYNQMRNYVDIGGCRKIAAHVQKVEKELSAKYNRAVDQYERELAAWEAEQSSANGNDEVAGVDAHLDVPMKED</sequence>
<accession>A0AAN6Y560</accession>
<dbReference type="Proteomes" id="UP001301769">
    <property type="component" value="Unassembled WGS sequence"/>
</dbReference>
<feature type="coiled-coil region" evidence="1">
    <location>
        <begin position="120"/>
        <end position="147"/>
    </location>
</feature>
<dbReference type="AlphaFoldDB" id="A0AAN6Y560"/>
<keyword evidence="4" id="KW-1185">Reference proteome</keyword>
<name>A0AAN6Y560_9PEZI</name>
<feature type="region of interest" description="Disordered" evidence="2">
    <location>
        <begin position="1"/>
        <end position="23"/>
    </location>
</feature>